<dbReference type="InterPro" id="IPR036737">
    <property type="entry name" value="OmpA-like_sf"/>
</dbReference>
<accession>A0A545SQC1</accession>
<dbReference type="Pfam" id="PF00691">
    <property type="entry name" value="OmpA"/>
    <property type="match status" value="1"/>
</dbReference>
<evidence type="ECO:0000256" key="3">
    <source>
        <dbReference type="SAM" id="Coils"/>
    </source>
</evidence>
<keyword evidence="2" id="KW-0472">Membrane</keyword>
<evidence type="ECO:0000256" key="1">
    <source>
        <dbReference type="ARBA" id="ARBA00022729"/>
    </source>
</evidence>
<protein>
    <submittedName>
        <fullName evidence="6">OmpA family protein</fullName>
    </submittedName>
</protein>
<dbReference type="PROSITE" id="PS51257">
    <property type="entry name" value="PROKAR_LIPOPROTEIN"/>
    <property type="match status" value="1"/>
</dbReference>
<dbReference type="InterPro" id="IPR050811">
    <property type="entry name" value="Phosphate_ABC_transporter"/>
</dbReference>
<dbReference type="CDD" id="cd07185">
    <property type="entry name" value="OmpA_C-like"/>
    <property type="match status" value="1"/>
</dbReference>
<evidence type="ECO:0000259" key="5">
    <source>
        <dbReference type="PROSITE" id="PS51123"/>
    </source>
</evidence>
<reference evidence="6 7" key="1">
    <citation type="submission" date="2019-06" db="EMBL/GenBank/DDBJ databases">
        <title>A novel species of marine bacteria.</title>
        <authorList>
            <person name="Wang Y."/>
        </authorList>
    </citation>
    <scope>NUCLEOTIDE SEQUENCE [LARGE SCALE GENOMIC DNA]</scope>
    <source>
        <strain evidence="6 7">MA1-10</strain>
    </source>
</reference>
<dbReference type="SUPFAM" id="SSF103088">
    <property type="entry name" value="OmpA-like"/>
    <property type="match status" value="1"/>
</dbReference>
<feature type="domain" description="OmpA-like" evidence="5">
    <location>
        <begin position="419"/>
        <end position="538"/>
    </location>
</feature>
<dbReference type="Gene3D" id="3.40.190.10">
    <property type="entry name" value="Periplasmic binding protein-like II"/>
    <property type="match status" value="2"/>
</dbReference>
<feature type="chain" id="PRO_5021820006" evidence="4">
    <location>
        <begin position="27"/>
        <end position="538"/>
    </location>
</feature>
<feature type="coiled-coil region" evidence="3">
    <location>
        <begin position="387"/>
        <end position="414"/>
    </location>
</feature>
<gene>
    <name evidence="6" type="ORF">FIL88_11345</name>
</gene>
<keyword evidence="3" id="KW-0175">Coiled coil</keyword>
<proteinExistence type="predicted"/>
<name>A0A545SQC1_9RHOB</name>
<keyword evidence="1 4" id="KW-0732">Signal</keyword>
<dbReference type="InterPro" id="IPR024370">
    <property type="entry name" value="PBP_domain"/>
</dbReference>
<dbReference type="PANTHER" id="PTHR30570:SF1">
    <property type="entry name" value="PHOSPHATE-BINDING PROTEIN PSTS"/>
    <property type="match status" value="1"/>
</dbReference>
<evidence type="ECO:0000256" key="4">
    <source>
        <dbReference type="SAM" id="SignalP"/>
    </source>
</evidence>
<dbReference type="PROSITE" id="PS51123">
    <property type="entry name" value="OMPA_2"/>
    <property type="match status" value="1"/>
</dbReference>
<dbReference type="SUPFAM" id="SSF53850">
    <property type="entry name" value="Periplasmic binding protein-like II"/>
    <property type="match status" value="1"/>
</dbReference>
<dbReference type="GO" id="GO:0016020">
    <property type="term" value="C:membrane"/>
    <property type="evidence" value="ECO:0007669"/>
    <property type="project" value="UniProtKB-UniRule"/>
</dbReference>
<dbReference type="OrthoDB" id="9790048at2"/>
<dbReference type="PANTHER" id="PTHR30570">
    <property type="entry name" value="PERIPLASMIC PHOSPHATE BINDING COMPONENT OF PHOSPHATE ABC TRANSPORTER"/>
    <property type="match status" value="1"/>
</dbReference>
<evidence type="ECO:0000313" key="7">
    <source>
        <dbReference type="Proteomes" id="UP000315816"/>
    </source>
</evidence>
<dbReference type="EMBL" id="VICH01000007">
    <property type="protein sequence ID" value="TQV67169.1"/>
    <property type="molecule type" value="Genomic_DNA"/>
</dbReference>
<dbReference type="AlphaFoldDB" id="A0A545SQC1"/>
<dbReference type="InterPro" id="IPR006665">
    <property type="entry name" value="OmpA-like"/>
</dbReference>
<dbReference type="Gene3D" id="3.30.1330.60">
    <property type="entry name" value="OmpA-like domain"/>
    <property type="match status" value="1"/>
</dbReference>
<keyword evidence="7" id="KW-1185">Reference proteome</keyword>
<sequence length="538" mass="59133">MLGFRSSHLFASATILAGCMATSAFAQEVRLIGKDSNINVTGNLLSSSDGKYLVETDIGEFVINQDLVTCEGDACPQAKDYTYSLEITAPDELAEVLVPILAEGYAAEALEAEAQLFDSNGEPVDTESTDVGDHKYGHELDFALQLTDLEGEDVATFGIHTAAGSRLFERLAKNEASIIFSQSAARKADRAIVSEGQGGNLRDFDQERVIAVDGYAMIVNPLNQISHLTVKQARDIMSGDVTNWSEVGGSDAPIHVYSFDPDTEAFHHIEKLLFKKSDKTLTDQSSIVHNRTELTTAIMEDVAGFGIVNYSAKRSSRAVPLRTTCGIIQDPSTFNLKTEEYYLQERVVAYNRSDVDGYARELVDFMDSESLDGLVAKAGYIDLSITSDSQERAAERLLAELEEGENEYEAELVEDLLKNMNTHSRLSTTFRFAPGSKRFDNKAERDLARMIKYLADKKPSEVVIVGFTDNKGPFDSNLLISQERAEAALEHLKEVATNGELDGITLKSSGYGELEPVACNDSPRGRAINRRVEVWIVE</sequence>
<feature type="signal peptide" evidence="4">
    <location>
        <begin position="1"/>
        <end position="26"/>
    </location>
</feature>
<comment type="caution">
    <text evidence="6">The sequence shown here is derived from an EMBL/GenBank/DDBJ whole genome shotgun (WGS) entry which is preliminary data.</text>
</comment>
<organism evidence="6 7">
    <name type="scientific">Aliiroseovarius halocynthiae</name>
    <dbReference type="NCBI Taxonomy" id="985055"/>
    <lineage>
        <taxon>Bacteria</taxon>
        <taxon>Pseudomonadati</taxon>
        <taxon>Pseudomonadota</taxon>
        <taxon>Alphaproteobacteria</taxon>
        <taxon>Rhodobacterales</taxon>
        <taxon>Paracoccaceae</taxon>
        <taxon>Aliiroseovarius</taxon>
    </lineage>
</organism>
<evidence type="ECO:0000256" key="2">
    <source>
        <dbReference type="PROSITE-ProRule" id="PRU00473"/>
    </source>
</evidence>
<dbReference type="Pfam" id="PF12849">
    <property type="entry name" value="PBP_like_2"/>
    <property type="match status" value="1"/>
</dbReference>
<evidence type="ECO:0000313" key="6">
    <source>
        <dbReference type="EMBL" id="TQV67169.1"/>
    </source>
</evidence>
<dbReference type="Proteomes" id="UP000315816">
    <property type="component" value="Unassembled WGS sequence"/>
</dbReference>